<accession>A0A372NST0</accession>
<protein>
    <recommendedName>
        <fullName evidence="4">Zf-HC2 domain-containing protein</fullName>
    </recommendedName>
</protein>
<proteinExistence type="predicted"/>
<reference evidence="2 3" key="1">
    <citation type="submission" date="2018-08" db="EMBL/GenBank/DDBJ databases">
        <title>Mucilaginibacter sp. MYSH2.</title>
        <authorList>
            <person name="Seo T."/>
        </authorList>
    </citation>
    <scope>NUCLEOTIDE SEQUENCE [LARGE SCALE GENOMIC DNA]</scope>
    <source>
        <strain evidence="2 3">MYSH2</strain>
    </source>
</reference>
<evidence type="ECO:0000313" key="2">
    <source>
        <dbReference type="EMBL" id="RFZ92182.1"/>
    </source>
</evidence>
<feature type="transmembrane region" description="Helical" evidence="1">
    <location>
        <begin position="85"/>
        <end position="105"/>
    </location>
</feature>
<name>A0A372NST0_9SPHI</name>
<dbReference type="Proteomes" id="UP000264217">
    <property type="component" value="Unassembled WGS sequence"/>
</dbReference>
<keyword evidence="3" id="KW-1185">Reference proteome</keyword>
<feature type="transmembrane region" description="Helical" evidence="1">
    <location>
        <begin position="138"/>
        <end position="155"/>
    </location>
</feature>
<comment type="caution">
    <text evidence="2">The sequence shown here is derived from an EMBL/GenBank/DDBJ whole genome shotgun (WGS) entry which is preliminary data.</text>
</comment>
<evidence type="ECO:0000256" key="1">
    <source>
        <dbReference type="SAM" id="Phobius"/>
    </source>
</evidence>
<dbReference type="EMBL" id="QWDC01000002">
    <property type="protein sequence ID" value="RFZ92182.1"/>
    <property type="molecule type" value="Genomic_DNA"/>
</dbReference>
<gene>
    <name evidence="2" type="ORF">D0C36_12120</name>
</gene>
<keyword evidence="1" id="KW-1133">Transmembrane helix</keyword>
<evidence type="ECO:0000313" key="3">
    <source>
        <dbReference type="Proteomes" id="UP000264217"/>
    </source>
</evidence>
<sequence length="164" mass="18642">MNTIEEKLWNYIDGTCPPEEQLAIEQLIATDDVYRKKYDELLRLNSELDMAEMDEPSMGFTYNVMQAIRAEHSLQPLKSRIDGRVIWGIAAFFIITISALLVYAFSTVNWSAGNTVNIPVKVDATKLTGIFSGPVGKGFLFFDVVMGLFLLDHYLRRLNLTKQQ</sequence>
<dbReference type="RefSeq" id="WP_117391893.1">
    <property type="nucleotide sequence ID" value="NZ_QWDC01000002.1"/>
</dbReference>
<keyword evidence="1" id="KW-0472">Membrane</keyword>
<dbReference type="OrthoDB" id="796197at2"/>
<dbReference type="AlphaFoldDB" id="A0A372NST0"/>
<evidence type="ECO:0008006" key="4">
    <source>
        <dbReference type="Google" id="ProtNLM"/>
    </source>
</evidence>
<keyword evidence="1" id="KW-0812">Transmembrane</keyword>
<organism evidence="2 3">
    <name type="scientific">Mucilaginibacter conchicola</name>
    <dbReference type="NCBI Taxonomy" id="2303333"/>
    <lineage>
        <taxon>Bacteria</taxon>
        <taxon>Pseudomonadati</taxon>
        <taxon>Bacteroidota</taxon>
        <taxon>Sphingobacteriia</taxon>
        <taxon>Sphingobacteriales</taxon>
        <taxon>Sphingobacteriaceae</taxon>
        <taxon>Mucilaginibacter</taxon>
    </lineage>
</organism>